<evidence type="ECO:0000256" key="6">
    <source>
        <dbReference type="SAM" id="Phobius"/>
    </source>
</evidence>
<protein>
    <submittedName>
        <fullName evidence="7">Uncharacterized membrane protein YbhN (UPF0104 family)</fullName>
    </submittedName>
</protein>
<evidence type="ECO:0000313" key="8">
    <source>
        <dbReference type="Proteomes" id="UP000249364"/>
    </source>
</evidence>
<dbReference type="OrthoDB" id="9126302at2"/>
<feature type="transmembrane region" description="Helical" evidence="6">
    <location>
        <begin position="246"/>
        <end position="275"/>
    </location>
</feature>
<dbReference type="STRING" id="121821.GCA_001870675_01999"/>
<sequence>MSARIKVLARALASMGLLAAVLWQFGAGDIVADLQAASGLWFALACLALSVQIPLSALRWRVTARALGLPLTRGHALSEYGLSVLVNTFLPGGVLGDLGRVLRMRHVRGWQMAAATVVIERLAGQIALALTAILGVGLWYGAAVGLALAGGMLALGAAAYALGRIVPKLVKALRLAWFARQVWPAQLGLSIAILACNLFGFWAAARAVGISVPFEVAIFILPLTLMVMLVPVTLNGWGLREGAAALLWPLVGIAAQSAVAASVVFGAAVAGAALLGAVPWALYAWRTRHASAPEVQGK</sequence>
<evidence type="ECO:0000256" key="3">
    <source>
        <dbReference type="ARBA" id="ARBA00022692"/>
    </source>
</evidence>
<evidence type="ECO:0000313" key="7">
    <source>
        <dbReference type="EMBL" id="PZX46115.1"/>
    </source>
</evidence>
<comment type="subcellular location">
    <subcellularLocation>
        <location evidence="1">Cell membrane</location>
        <topology evidence="1">Multi-pass membrane protein</topology>
    </subcellularLocation>
</comment>
<feature type="transmembrane region" description="Helical" evidence="6">
    <location>
        <begin position="183"/>
        <end position="204"/>
    </location>
</feature>
<gene>
    <name evidence="7" type="ORF">LY56_01085</name>
</gene>
<comment type="caution">
    <text evidence="7">The sequence shown here is derived from an EMBL/GenBank/DDBJ whole genome shotgun (WGS) entry which is preliminary data.</text>
</comment>
<keyword evidence="2" id="KW-1003">Cell membrane</keyword>
<dbReference type="EMBL" id="QKZQ01000004">
    <property type="protein sequence ID" value="PZX46115.1"/>
    <property type="molecule type" value="Genomic_DNA"/>
</dbReference>
<feature type="transmembrane region" description="Helical" evidence="6">
    <location>
        <begin position="216"/>
        <end position="234"/>
    </location>
</feature>
<keyword evidence="4 6" id="KW-1133">Transmembrane helix</keyword>
<evidence type="ECO:0000256" key="4">
    <source>
        <dbReference type="ARBA" id="ARBA00022989"/>
    </source>
</evidence>
<feature type="transmembrane region" description="Helical" evidence="6">
    <location>
        <begin position="38"/>
        <end position="58"/>
    </location>
</feature>
<dbReference type="AlphaFoldDB" id="A0A2W7R629"/>
<organism evidence="7 8">
    <name type="scientific">Roseinatronobacter thiooxidans</name>
    <dbReference type="NCBI Taxonomy" id="121821"/>
    <lineage>
        <taxon>Bacteria</taxon>
        <taxon>Pseudomonadati</taxon>
        <taxon>Pseudomonadota</taxon>
        <taxon>Alphaproteobacteria</taxon>
        <taxon>Rhodobacterales</taxon>
        <taxon>Paracoccaceae</taxon>
        <taxon>Roseinatronobacter</taxon>
    </lineage>
</organism>
<keyword evidence="3 6" id="KW-0812">Transmembrane</keyword>
<dbReference type="GO" id="GO:0005886">
    <property type="term" value="C:plasma membrane"/>
    <property type="evidence" value="ECO:0007669"/>
    <property type="project" value="UniProtKB-SubCell"/>
</dbReference>
<reference evidence="7 8" key="1">
    <citation type="submission" date="2018-06" db="EMBL/GenBank/DDBJ databases">
        <title>Genomic Encyclopedia of Archaeal and Bacterial Type Strains, Phase II (KMG-II): from individual species to whole genera.</title>
        <authorList>
            <person name="Goeker M."/>
        </authorList>
    </citation>
    <scope>NUCLEOTIDE SEQUENCE [LARGE SCALE GENOMIC DNA]</scope>
    <source>
        <strain evidence="7 8">DSM 13087</strain>
    </source>
</reference>
<accession>A0A2W7R629</accession>
<dbReference type="RefSeq" id="WP_071468700.1">
    <property type="nucleotide sequence ID" value="NZ_MEHT01000007.1"/>
</dbReference>
<proteinExistence type="predicted"/>
<dbReference type="Pfam" id="PF03706">
    <property type="entry name" value="LPG_synthase_TM"/>
    <property type="match status" value="1"/>
</dbReference>
<name>A0A2W7R629_9RHOB</name>
<dbReference type="InterPro" id="IPR022791">
    <property type="entry name" value="L-PG_synthase/AglD"/>
</dbReference>
<dbReference type="PANTHER" id="PTHR40277:SF1">
    <property type="entry name" value="BLL5419 PROTEIN"/>
    <property type="match status" value="1"/>
</dbReference>
<feature type="transmembrane region" description="Helical" evidence="6">
    <location>
        <begin position="112"/>
        <end position="133"/>
    </location>
</feature>
<dbReference type="Proteomes" id="UP000249364">
    <property type="component" value="Unassembled WGS sequence"/>
</dbReference>
<evidence type="ECO:0000256" key="5">
    <source>
        <dbReference type="ARBA" id="ARBA00023136"/>
    </source>
</evidence>
<keyword evidence="5 6" id="KW-0472">Membrane</keyword>
<evidence type="ECO:0000256" key="2">
    <source>
        <dbReference type="ARBA" id="ARBA00022475"/>
    </source>
</evidence>
<dbReference type="PANTHER" id="PTHR40277">
    <property type="entry name" value="BLL5419 PROTEIN"/>
    <property type="match status" value="1"/>
</dbReference>
<keyword evidence="8" id="KW-1185">Reference proteome</keyword>
<evidence type="ECO:0000256" key="1">
    <source>
        <dbReference type="ARBA" id="ARBA00004651"/>
    </source>
</evidence>
<feature type="transmembrane region" description="Helical" evidence="6">
    <location>
        <begin position="139"/>
        <end position="162"/>
    </location>
</feature>